<organism evidence="4">
    <name type="scientific">viral metagenome</name>
    <dbReference type="NCBI Taxonomy" id="1070528"/>
    <lineage>
        <taxon>unclassified sequences</taxon>
        <taxon>metagenomes</taxon>
        <taxon>organismal metagenomes</taxon>
    </lineage>
</organism>
<dbReference type="EMBL" id="MN739409">
    <property type="protein sequence ID" value="QHT03331.1"/>
    <property type="molecule type" value="Genomic_DNA"/>
</dbReference>
<evidence type="ECO:0000256" key="1">
    <source>
        <dbReference type="SAM" id="MobiDB-lite"/>
    </source>
</evidence>
<feature type="domain" description="Reelin" evidence="3">
    <location>
        <begin position="61"/>
        <end position="158"/>
    </location>
</feature>
<dbReference type="AlphaFoldDB" id="A0A6C0CFW8"/>
<accession>A0A6C0CFW8</accession>
<proteinExistence type="predicted"/>
<dbReference type="InterPro" id="IPR042307">
    <property type="entry name" value="Reeler_sf"/>
</dbReference>
<evidence type="ECO:0000259" key="3">
    <source>
        <dbReference type="Pfam" id="PF02014"/>
    </source>
</evidence>
<dbReference type="InterPro" id="IPR002861">
    <property type="entry name" value="Reeler_dom"/>
</dbReference>
<evidence type="ECO:0000256" key="2">
    <source>
        <dbReference type="SAM" id="Phobius"/>
    </source>
</evidence>
<dbReference type="Gene3D" id="2.60.40.4060">
    <property type="entry name" value="Reeler domain"/>
    <property type="match status" value="1"/>
</dbReference>
<feature type="compositionally biased region" description="Low complexity" evidence="1">
    <location>
        <begin position="175"/>
        <end position="214"/>
    </location>
</feature>
<keyword evidence="2" id="KW-0472">Membrane</keyword>
<feature type="transmembrane region" description="Helical" evidence="2">
    <location>
        <begin position="243"/>
        <end position="267"/>
    </location>
</feature>
<evidence type="ECO:0000313" key="4">
    <source>
        <dbReference type="EMBL" id="QHT03331.1"/>
    </source>
</evidence>
<reference evidence="4" key="1">
    <citation type="journal article" date="2020" name="Nature">
        <title>Giant virus diversity and host interactions through global metagenomics.</title>
        <authorList>
            <person name="Schulz F."/>
            <person name="Roux S."/>
            <person name="Paez-Espino D."/>
            <person name="Jungbluth S."/>
            <person name="Walsh D.A."/>
            <person name="Denef V.J."/>
            <person name="McMahon K.D."/>
            <person name="Konstantinidis K.T."/>
            <person name="Eloe-Fadrosh E.A."/>
            <person name="Kyrpides N.C."/>
            <person name="Woyke T."/>
        </authorList>
    </citation>
    <scope>NUCLEOTIDE SEQUENCE</scope>
    <source>
        <strain evidence="4">GVMAG-M-3300020728-1</strain>
    </source>
</reference>
<dbReference type="Pfam" id="PF02014">
    <property type="entry name" value="Reeler"/>
    <property type="match status" value="1"/>
</dbReference>
<keyword evidence="2" id="KW-0812">Transmembrane</keyword>
<feature type="region of interest" description="Disordered" evidence="1">
    <location>
        <begin position="175"/>
        <end position="222"/>
    </location>
</feature>
<keyword evidence="2" id="KW-1133">Transmembrane helix</keyword>
<name>A0A6C0CFW8_9ZZZZ</name>
<sequence>MFKNKKDNEVMLKLIVGLAGIFGAGAYSSGATNCQTVNHGTFKSPIPSDWTLSLLDSTGASVTSWTAGQTYTAQITGTTTFKGWSWAPLKGTPASFPAGSANMAGSFAPGDSYSHSNTGCSGSITQTSASSRSTIKAVWTPPAAGTGTVSLWSMMVISKNGNNYNAVLTVSEAGSVSTSTGSRTHTGTITGSKGASSSATPSSQSSSTETDTPSISAKTSPLVNAIPSSYPQQVTIQTSSGSFSMVGVAIGGAMAGAVLLAVVGPVVHHILKGRRRPISTMTQFNLPPQQVVTSNPLGSYPAY</sequence>
<protein>
    <recommendedName>
        <fullName evidence="3">Reelin domain-containing protein</fullName>
    </recommendedName>
</protein>